<evidence type="ECO:0000313" key="12">
    <source>
        <dbReference type="EMBL" id="PPQ33732.1"/>
    </source>
</evidence>
<dbReference type="OrthoDB" id="9782163at2"/>
<evidence type="ECO:0000256" key="4">
    <source>
        <dbReference type="ARBA" id="ARBA00022475"/>
    </source>
</evidence>
<evidence type="ECO:0000256" key="2">
    <source>
        <dbReference type="ARBA" id="ARBA00005417"/>
    </source>
</evidence>
<accession>A0A2S6NGG3</accession>
<dbReference type="PROSITE" id="PS00211">
    <property type="entry name" value="ABC_TRANSPORTER_1"/>
    <property type="match status" value="1"/>
</dbReference>
<evidence type="ECO:0000256" key="3">
    <source>
        <dbReference type="ARBA" id="ARBA00022448"/>
    </source>
</evidence>
<sequence>MTLLDAIGLRYAWPGTEAAAARAPGQRREALAGASLAVRPGVRLALLGGNGSGKSTLLLHLNGTLRPASGEVRWQGQPIDYSRRGLAALRQAVALVFQDPDDQLFAGTLAQDVSFGPLNLGLDPAEVARRVAAALAAVGLEALGALPPHMLSHGQRKRAAIAGALAMRPAMLVLDEPTAGLDPAGIDILLDHLDALHAQGMTVVFSTHDLLLARHWADEVAVLHQGRVIAHGGAAAVLDDAPVIAAAGLRPRRFADGRRPVSSPSWPGVSRPSTPHRRSADGRDTPGHDELAAPDGAAAAPLRRERPPHG</sequence>
<dbReference type="EMBL" id="NHRY01000139">
    <property type="protein sequence ID" value="PPQ33732.1"/>
    <property type="molecule type" value="Genomic_DNA"/>
</dbReference>
<dbReference type="PANTHER" id="PTHR43553:SF24">
    <property type="entry name" value="ENERGY-COUPLING FACTOR TRANSPORTER ATP-BINDING PROTEIN ECFA1"/>
    <property type="match status" value="1"/>
</dbReference>
<dbReference type="Pfam" id="PF00005">
    <property type="entry name" value="ABC_tran"/>
    <property type="match status" value="1"/>
</dbReference>
<dbReference type="InterPro" id="IPR017871">
    <property type="entry name" value="ABC_transporter-like_CS"/>
</dbReference>
<dbReference type="PANTHER" id="PTHR43553">
    <property type="entry name" value="HEAVY METAL TRANSPORTER"/>
    <property type="match status" value="1"/>
</dbReference>
<evidence type="ECO:0000259" key="11">
    <source>
        <dbReference type="PROSITE" id="PS50893"/>
    </source>
</evidence>
<evidence type="ECO:0000313" key="13">
    <source>
        <dbReference type="Proteomes" id="UP000239724"/>
    </source>
</evidence>
<reference evidence="12 13" key="1">
    <citation type="journal article" date="2018" name="Arch. Microbiol.">
        <title>New insights into the metabolic potential of the phototrophic purple bacterium Rhodopila globiformis DSM 161(T) from its draft genome sequence and evidence for a vanadium-dependent nitrogenase.</title>
        <authorList>
            <person name="Imhoff J.F."/>
            <person name="Rahn T."/>
            <person name="Kunzel S."/>
            <person name="Neulinger S.C."/>
        </authorList>
    </citation>
    <scope>NUCLEOTIDE SEQUENCE [LARGE SCALE GENOMIC DNA]</scope>
    <source>
        <strain evidence="12 13">DSM 161</strain>
    </source>
</reference>
<evidence type="ECO:0000256" key="6">
    <source>
        <dbReference type="ARBA" id="ARBA00022840"/>
    </source>
</evidence>
<keyword evidence="4 9" id="KW-1003">Cell membrane</keyword>
<dbReference type="SUPFAM" id="SSF52540">
    <property type="entry name" value="P-loop containing nucleoside triphosphate hydrolases"/>
    <property type="match status" value="1"/>
</dbReference>
<comment type="function">
    <text evidence="9">Part of an ABC transporter complex. Responsible for energy coupling to the transport system.</text>
</comment>
<keyword evidence="6 9" id="KW-0067">ATP-binding</keyword>
<dbReference type="AlphaFoldDB" id="A0A2S6NGG3"/>
<organism evidence="12 13">
    <name type="scientific">Rhodopila globiformis</name>
    <name type="common">Rhodopseudomonas globiformis</name>
    <dbReference type="NCBI Taxonomy" id="1071"/>
    <lineage>
        <taxon>Bacteria</taxon>
        <taxon>Pseudomonadati</taxon>
        <taxon>Pseudomonadota</taxon>
        <taxon>Alphaproteobacteria</taxon>
        <taxon>Acetobacterales</taxon>
        <taxon>Acetobacteraceae</taxon>
        <taxon>Rhodopila</taxon>
    </lineage>
</organism>
<dbReference type="InterPro" id="IPR050095">
    <property type="entry name" value="ECF_ABC_transporter_ATP-bd"/>
</dbReference>
<proteinExistence type="inferred from homology"/>
<evidence type="ECO:0000256" key="5">
    <source>
        <dbReference type="ARBA" id="ARBA00022741"/>
    </source>
</evidence>
<dbReference type="CDD" id="cd03225">
    <property type="entry name" value="ABC_cobalt_CbiO_domain1"/>
    <property type="match status" value="1"/>
</dbReference>
<evidence type="ECO:0000256" key="9">
    <source>
        <dbReference type="RuleBase" id="RU364103"/>
    </source>
</evidence>
<protein>
    <recommendedName>
        <fullName evidence="9">ABC transporter ATP-binding protein</fullName>
    </recommendedName>
</protein>
<comment type="similarity">
    <text evidence="2 9">Belongs to the ABC transporter superfamily.</text>
</comment>
<dbReference type="InterPro" id="IPR005876">
    <property type="entry name" value="Co_trans_ATP-bd"/>
</dbReference>
<dbReference type="GO" id="GO:0016887">
    <property type="term" value="F:ATP hydrolysis activity"/>
    <property type="evidence" value="ECO:0007669"/>
    <property type="project" value="InterPro"/>
</dbReference>
<dbReference type="PROSITE" id="PS50893">
    <property type="entry name" value="ABC_TRANSPORTER_2"/>
    <property type="match status" value="1"/>
</dbReference>
<keyword evidence="5 9" id="KW-0547">Nucleotide-binding</keyword>
<keyword evidence="8 9" id="KW-0472">Membrane</keyword>
<evidence type="ECO:0000256" key="8">
    <source>
        <dbReference type="ARBA" id="ARBA00023136"/>
    </source>
</evidence>
<feature type="compositionally biased region" description="Basic and acidic residues" evidence="10">
    <location>
        <begin position="278"/>
        <end position="291"/>
    </location>
</feature>
<evidence type="ECO:0000256" key="7">
    <source>
        <dbReference type="ARBA" id="ARBA00022967"/>
    </source>
</evidence>
<dbReference type="InterPro" id="IPR003593">
    <property type="entry name" value="AAA+_ATPase"/>
</dbReference>
<dbReference type="InterPro" id="IPR003439">
    <property type="entry name" value="ABC_transporter-like_ATP-bd"/>
</dbReference>
<dbReference type="NCBIfam" id="TIGR01166">
    <property type="entry name" value="cbiO"/>
    <property type="match status" value="1"/>
</dbReference>
<keyword evidence="3 9" id="KW-0813">Transport</keyword>
<dbReference type="GO" id="GO:0043190">
    <property type="term" value="C:ATP-binding cassette (ABC) transporter complex"/>
    <property type="evidence" value="ECO:0007669"/>
    <property type="project" value="TreeGrafter"/>
</dbReference>
<dbReference type="GO" id="GO:0006824">
    <property type="term" value="P:cobalt ion transport"/>
    <property type="evidence" value="ECO:0007669"/>
    <property type="project" value="InterPro"/>
</dbReference>
<dbReference type="GO" id="GO:0005524">
    <property type="term" value="F:ATP binding"/>
    <property type="evidence" value="ECO:0007669"/>
    <property type="project" value="UniProtKB-UniRule"/>
</dbReference>
<feature type="domain" description="ABC transporter" evidence="11">
    <location>
        <begin position="4"/>
        <end position="250"/>
    </location>
</feature>
<dbReference type="Gene3D" id="3.40.50.300">
    <property type="entry name" value="P-loop containing nucleotide triphosphate hydrolases"/>
    <property type="match status" value="1"/>
</dbReference>
<name>A0A2S6NGG3_RHOGL</name>
<dbReference type="GO" id="GO:0042626">
    <property type="term" value="F:ATPase-coupled transmembrane transporter activity"/>
    <property type="evidence" value="ECO:0007669"/>
    <property type="project" value="TreeGrafter"/>
</dbReference>
<dbReference type="InterPro" id="IPR015856">
    <property type="entry name" value="ABC_transpr_CbiO/EcfA_su"/>
</dbReference>
<comment type="subcellular location">
    <subcellularLocation>
        <location evidence="1 9">Cell membrane</location>
        <topology evidence="1 9">Peripheral membrane protein</topology>
    </subcellularLocation>
</comment>
<feature type="region of interest" description="Disordered" evidence="10">
    <location>
        <begin position="255"/>
        <end position="310"/>
    </location>
</feature>
<dbReference type="InterPro" id="IPR027417">
    <property type="entry name" value="P-loop_NTPase"/>
</dbReference>
<dbReference type="SMART" id="SM00382">
    <property type="entry name" value="AAA"/>
    <property type="match status" value="1"/>
</dbReference>
<dbReference type="RefSeq" id="WP_104519417.1">
    <property type="nucleotide sequence ID" value="NZ_NHRY01000139.1"/>
</dbReference>
<evidence type="ECO:0000256" key="10">
    <source>
        <dbReference type="SAM" id="MobiDB-lite"/>
    </source>
</evidence>
<dbReference type="Proteomes" id="UP000239724">
    <property type="component" value="Unassembled WGS sequence"/>
</dbReference>
<gene>
    <name evidence="12" type="ORF">CCS01_13760</name>
</gene>
<keyword evidence="13" id="KW-1185">Reference proteome</keyword>
<keyword evidence="7" id="KW-1278">Translocase</keyword>
<comment type="caution">
    <text evidence="12">The sequence shown here is derived from an EMBL/GenBank/DDBJ whole genome shotgun (WGS) entry which is preliminary data.</text>
</comment>
<dbReference type="FunFam" id="3.40.50.300:FF:000224">
    <property type="entry name" value="Energy-coupling factor transporter ATP-binding protein EcfA"/>
    <property type="match status" value="1"/>
</dbReference>
<evidence type="ECO:0000256" key="1">
    <source>
        <dbReference type="ARBA" id="ARBA00004202"/>
    </source>
</evidence>